<dbReference type="KEGG" id="fpl:Ferp_1724"/>
<protein>
    <submittedName>
        <fullName evidence="2">Pyridoxamine 5'-phosphate oxidase-related FMN-binding protein</fullName>
    </submittedName>
</protein>
<dbReference type="InterPro" id="IPR012349">
    <property type="entry name" value="Split_barrel_FMN-bd"/>
</dbReference>
<keyword evidence="3" id="KW-1185">Reference proteome</keyword>
<dbReference type="STRING" id="589924.Ferp_1724"/>
<name>D3RZF5_FERPA</name>
<sequence>MPKLSEILKFFENNCKKDFLVWIASYGKELHLAPVCFVLSREDKLVIAYNFVKKTVENIKKNPKVAVGVAKKVEGGFDGYLVKGRAEIHEKGEFFEEIKEFVEKESGGRRSPKAAIVVYPEKVYSLKPGEGKKRLI</sequence>
<organism evidence="2 3">
    <name type="scientific">Ferroglobus placidus (strain DSM 10642 / AEDII12DO)</name>
    <dbReference type="NCBI Taxonomy" id="589924"/>
    <lineage>
        <taxon>Archaea</taxon>
        <taxon>Methanobacteriati</taxon>
        <taxon>Methanobacteriota</taxon>
        <taxon>Archaeoglobi</taxon>
        <taxon>Archaeoglobales</taxon>
        <taxon>Archaeoglobaceae</taxon>
        <taxon>Ferroglobus</taxon>
    </lineage>
</organism>
<reference evidence="3" key="1">
    <citation type="submission" date="2010-02" db="EMBL/GenBank/DDBJ databases">
        <title>Complete sequence of Ferroglobus placidus DSM 10642.</title>
        <authorList>
            <consortium name="US DOE Joint Genome Institute"/>
            <person name="Lucas S."/>
            <person name="Copeland A."/>
            <person name="Lapidus A."/>
            <person name="Cheng J.-F."/>
            <person name="Bruce D."/>
            <person name="Goodwin L."/>
            <person name="Pitluck S."/>
            <person name="Saunders E."/>
            <person name="Brettin T."/>
            <person name="Detter J.C."/>
            <person name="Han C."/>
            <person name="Tapia R."/>
            <person name="Larimer F."/>
            <person name="Land M."/>
            <person name="Hauser L."/>
            <person name="Kyrpides N."/>
            <person name="Ivanova N."/>
            <person name="Holmes D."/>
            <person name="Lovley D."/>
            <person name="Kyrpides N."/>
            <person name="Anderson I.J."/>
            <person name="Woyke T."/>
        </authorList>
    </citation>
    <scope>NUCLEOTIDE SEQUENCE [LARGE SCALE GENOMIC DNA]</scope>
    <source>
        <strain evidence="3">DSM 10642 / AEDII12DO</strain>
    </source>
</reference>
<feature type="domain" description="Pyridoxamine 5'-phosphate oxidase N-terminal" evidence="1">
    <location>
        <begin position="19"/>
        <end position="126"/>
    </location>
</feature>
<dbReference type="AlphaFoldDB" id="D3RZF5"/>
<dbReference type="Pfam" id="PF01243">
    <property type="entry name" value="PNPOx_N"/>
    <property type="match status" value="1"/>
</dbReference>
<evidence type="ECO:0000259" key="1">
    <source>
        <dbReference type="Pfam" id="PF01243"/>
    </source>
</evidence>
<dbReference type="EMBL" id="CP001899">
    <property type="protein sequence ID" value="ADC65868.1"/>
    <property type="molecule type" value="Genomic_DNA"/>
</dbReference>
<gene>
    <name evidence="2" type="ordered locus">Ferp_1724</name>
</gene>
<dbReference type="Proteomes" id="UP000002613">
    <property type="component" value="Chromosome"/>
</dbReference>
<dbReference type="SUPFAM" id="SSF50475">
    <property type="entry name" value="FMN-binding split barrel"/>
    <property type="match status" value="1"/>
</dbReference>
<evidence type="ECO:0000313" key="2">
    <source>
        <dbReference type="EMBL" id="ADC65868.1"/>
    </source>
</evidence>
<dbReference type="InterPro" id="IPR011576">
    <property type="entry name" value="Pyridox_Oxase_N"/>
</dbReference>
<dbReference type="GeneID" id="8779251"/>
<dbReference type="RefSeq" id="WP_012966207.1">
    <property type="nucleotide sequence ID" value="NC_013849.1"/>
</dbReference>
<proteinExistence type="predicted"/>
<reference evidence="2 3" key="2">
    <citation type="journal article" date="2011" name="Stand. Genomic Sci.">
        <title>Complete genome sequence of Ferroglobus placidus AEDII12DO.</title>
        <authorList>
            <person name="Anderson I."/>
            <person name="Risso C."/>
            <person name="Holmes D."/>
            <person name="Lucas S."/>
            <person name="Copeland A."/>
            <person name="Lapidus A."/>
            <person name="Cheng J.F."/>
            <person name="Bruce D."/>
            <person name="Goodwin L."/>
            <person name="Pitluck S."/>
            <person name="Saunders E."/>
            <person name="Brettin T."/>
            <person name="Detter J.C."/>
            <person name="Han C."/>
            <person name="Tapia R."/>
            <person name="Larimer F."/>
            <person name="Land M."/>
            <person name="Hauser L."/>
            <person name="Woyke T."/>
            <person name="Lovley D."/>
            <person name="Kyrpides N."/>
            <person name="Ivanova N."/>
        </authorList>
    </citation>
    <scope>NUCLEOTIDE SEQUENCE [LARGE SCALE GENOMIC DNA]</scope>
    <source>
        <strain evidence="3">DSM 10642 / AEDII12DO</strain>
    </source>
</reference>
<dbReference type="HOGENOM" id="CLU_118461_1_0_2"/>
<evidence type="ECO:0000313" key="3">
    <source>
        <dbReference type="Proteomes" id="UP000002613"/>
    </source>
</evidence>
<dbReference type="Gene3D" id="2.30.110.10">
    <property type="entry name" value="Electron Transport, Fmn-binding Protein, Chain A"/>
    <property type="match status" value="1"/>
</dbReference>
<dbReference type="eggNOG" id="arCOG00518">
    <property type="taxonomic scope" value="Archaea"/>
</dbReference>
<dbReference type="PANTHER" id="PTHR40660">
    <property type="entry name" value="5'-PHOSPHATE OXIDASE PUTATIVE DOMAIN-CONTAINING PROTEIN-RELATED"/>
    <property type="match status" value="1"/>
</dbReference>
<dbReference type="PANTHER" id="PTHR40660:SF1">
    <property type="entry name" value="5'-PHOSPHATE OXIDASE PUTATIVE DOMAIN-CONTAINING PROTEIN-RELATED"/>
    <property type="match status" value="1"/>
</dbReference>
<accession>D3RZF5</accession>
<dbReference type="PaxDb" id="589924-Ferp_1724"/>
<dbReference type="OrthoDB" id="11359at2157"/>